<protein>
    <submittedName>
        <fullName evidence="9">Pesticidal protein Cry22Aa</fullName>
    </submittedName>
</protein>
<proteinExistence type="inferred from homology"/>
<comment type="subcellular location">
    <subcellularLocation>
        <location evidence="1">Cell membrane</location>
        <topology evidence="1">Multi-pass membrane protein</topology>
    </subcellularLocation>
</comment>
<organism evidence="9 10">
    <name type="scientific">Marivirga lumbricoides</name>
    <dbReference type="NCBI Taxonomy" id="1046115"/>
    <lineage>
        <taxon>Bacteria</taxon>
        <taxon>Pseudomonadati</taxon>
        <taxon>Bacteroidota</taxon>
        <taxon>Cytophagia</taxon>
        <taxon>Cytophagales</taxon>
        <taxon>Marivirgaceae</taxon>
        <taxon>Marivirga</taxon>
    </lineage>
</organism>
<keyword evidence="6 8" id="KW-1133">Transmembrane helix</keyword>
<feature type="transmembrane region" description="Helical" evidence="8">
    <location>
        <begin position="62"/>
        <end position="83"/>
    </location>
</feature>
<evidence type="ECO:0000256" key="5">
    <source>
        <dbReference type="ARBA" id="ARBA00022692"/>
    </source>
</evidence>
<keyword evidence="3" id="KW-0813">Transport</keyword>
<evidence type="ECO:0000256" key="6">
    <source>
        <dbReference type="ARBA" id="ARBA00022989"/>
    </source>
</evidence>
<gene>
    <name evidence="9" type="ORF">GCM10011506_19570</name>
</gene>
<dbReference type="InterPro" id="IPR007208">
    <property type="entry name" value="MrpF/PhaF-like"/>
</dbReference>
<accession>A0ABQ1M3P2</accession>
<dbReference type="PANTHER" id="PTHR34702">
    <property type="entry name" value="NA(+)/H(+) ANTIPORTER SUBUNIT F1"/>
    <property type="match status" value="1"/>
</dbReference>
<keyword evidence="7 8" id="KW-0472">Membrane</keyword>
<keyword evidence="4" id="KW-1003">Cell membrane</keyword>
<dbReference type="PANTHER" id="PTHR34702:SF1">
    <property type="entry name" value="NA(+)_H(+) ANTIPORTER SUBUNIT F"/>
    <property type="match status" value="1"/>
</dbReference>
<dbReference type="Pfam" id="PF04066">
    <property type="entry name" value="MrpF_PhaF"/>
    <property type="match status" value="1"/>
</dbReference>
<dbReference type="EMBL" id="BMEC01000005">
    <property type="protein sequence ID" value="GGC34177.1"/>
    <property type="molecule type" value="Genomic_DNA"/>
</dbReference>
<evidence type="ECO:0000256" key="2">
    <source>
        <dbReference type="ARBA" id="ARBA00009212"/>
    </source>
</evidence>
<evidence type="ECO:0000256" key="4">
    <source>
        <dbReference type="ARBA" id="ARBA00022475"/>
    </source>
</evidence>
<reference evidence="10" key="1">
    <citation type="journal article" date="2019" name="Int. J. Syst. Evol. Microbiol.">
        <title>The Global Catalogue of Microorganisms (GCM) 10K type strain sequencing project: providing services to taxonomists for standard genome sequencing and annotation.</title>
        <authorList>
            <consortium name="The Broad Institute Genomics Platform"/>
            <consortium name="The Broad Institute Genome Sequencing Center for Infectious Disease"/>
            <person name="Wu L."/>
            <person name="Ma J."/>
        </authorList>
    </citation>
    <scope>NUCLEOTIDE SEQUENCE [LARGE SCALE GENOMIC DNA]</scope>
    <source>
        <strain evidence="10">CGMCC 1.10832</strain>
    </source>
</reference>
<evidence type="ECO:0000313" key="10">
    <source>
        <dbReference type="Proteomes" id="UP000636010"/>
    </source>
</evidence>
<keyword evidence="10" id="KW-1185">Reference proteome</keyword>
<evidence type="ECO:0000256" key="3">
    <source>
        <dbReference type="ARBA" id="ARBA00022448"/>
    </source>
</evidence>
<feature type="transmembrane region" description="Helical" evidence="8">
    <location>
        <begin position="6"/>
        <end position="24"/>
    </location>
</feature>
<comment type="caution">
    <text evidence="9">The sequence shown here is derived from an EMBL/GenBank/DDBJ whole genome shotgun (WGS) entry which is preliminary data.</text>
</comment>
<keyword evidence="5 8" id="KW-0812">Transmembrane</keyword>
<name>A0ABQ1M3P2_9BACT</name>
<comment type="similarity">
    <text evidence="2">Belongs to the CPA3 antiporters (TC 2.A.63) subunit F family.</text>
</comment>
<dbReference type="RefSeq" id="WP_188462828.1">
    <property type="nucleotide sequence ID" value="NZ_BAABHU010000005.1"/>
</dbReference>
<evidence type="ECO:0000256" key="7">
    <source>
        <dbReference type="ARBA" id="ARBA00023136"/>
    </source>
</evidence>
<evidence type="ECO:0000256" key="1">
    <source>
        <dbReference type="ARBA" id="ARBA00004651"/>
    </source>
</evidence>
<feature type="transmembrane region" description="Helical" evidence="8">
    <location>
        <begin position="36"/>
        <end position="56"/>
    </location>
</feature>
<evidence type="ECO:0000256" key="8">
    <source>
        <dbReference type="SAM" id="Phobius"/>
    </source>
</evidence>
<sequence length="92" mass="10556">MSYFDTLLWIALIALIVAFFVVMIRFIKGPSFMDRVVTFDLMTANMIGIIGIYAMITDNAMLMDVALVLALIGFFVIMAFAYYTNRRTKHDR</sequence>
<dbReference type="Proteomes" id="UP000636010">
    <property type="component" value="Unassembled WGS sequence"/>
</dbReference>
<evidence type="ECO:0000313" key="9">
    <source>
        <dbReference type="EMBL" id="GGC34177.1"/>
    </source>
</evidence>